<keyword evidence="1" id="KW-1133">Transmembrane helix</keyword>
<keyword evidence="1" id="KW-0472">Membrane</keyword>
<protein>
    <recommendedName>
        <fullName evidence="3">Transmembrane protein</fullName>
    </recommendedName>
</protein>
<sequence length="144" mass="16440">MRGTLLPNPPHARPKSTPKIAPKWKFTLFLRRGTMTEEGKSVIACCVSPRRERYIIKSSLRILLSQRKERKKKLNIIIFFSTIPVYNFLFYTLLSLLFLSPPPLPFSPLLSPSLPLPLPPSPPAVSNVERNLLIVFSFFAFSIM</sequence>
<evidence type="ECO:0000313" key="2">
    <source>
        <dbReference type="EMBL" id="CAG6777566.1"/>
    </source>
</evidence>
<proteinExistence type="predicted"/>
<evidence type="ECO:0000256" key="1">
    <source>
        <dbReference type="SAM" id="Phobius"/>
    </source>
</evidence>
<feature type="transmembrane region" description="Helical" evidence="1">
    <location>
        <begin position="76"/>
        <end position="99"/>
    </location>
</feature>
<accession>A0A8D9F535</accession>
<dbReference type="AlphaFoldDB" id="A0A8D9F535"/>
<dbReference type="EMBL" id="HBUF01606031">
    <property type="protein sequence ID" value="CAG6777566.1"/>
    <property type="molecule type" value="Transcribed_RNA"/>
</dbReference>
<organism evidence="2">
    <name type="scientific">Cacopsylla melanoneura</name>
    <dbReference type="NCBI Taxonomy" id="428564"/>
    <lineage>
        <taxon>Eukaryota</taxon>
        <taxon>Metazoa</taxon>
        <taxon>Ecdysozoa</taxon>
        <taxon>Arthropoda</taxon>
        <taxon>Hexapoda</taxon>
        <taxon>Insecta</taxon>
        <taxon>Pterygota</taxon>
        <taxon>Neoptera</taxon>
        <taxon>Paraneoptera</taxon>
        <taxon>Hemiptera</taxon>
        <taxon>Sternorrhyncha</taxon>
        <taxon>Psylloidea</taxon>
        <taxon>Psyllidae</taxon>
        <taxon>Psyllinae</taxon>
        <taxon>Cacopsylla</taxon>
    </lineage>
</organism>
<evidence type="ECO:0008006" key="3">
    <source>
        <dbReference type="Google" id="ProtNLM"/>
    </source>
</evidence>
<name>A0A8D9F535_9HEMI</name>
<keyword evidence="1" id="KW-0812">Transmembrane</keyword>
<reference evidence="2" key="1">
    <citation type="submission" date="2021-05" db="EMBL/GenBank/DDBJ databases">
        <authorList>
            <person name="Alioto T."/>
            <person name="Alioto T."/>
            <person name="Gomez Garrido J."/>
        </authorList>
    </citation>
    <scope>NUCLEOTIDE SEQUENCE</scope>
</reference>